<accession>A0A2S8PTH8</accession>
<keyword evidence="3" id="KW-1185">Reference proteome</keyword>
<comment type="caution">
    <text evidence="2">The sequence shown here is derived from an EMBL/GenBank/DDBJ whole genome shotgun (WGS) entry which is preliminary data.</text>
</comment>
<dbReference type="AlphaFoldDB" id="A0A2S8PTH8"/>
<evidence type="ECO:0000259" key="1">
    <source>
        <dbReference type="Pfam" id="PF13700"/>
    </source>
</evidence>
<organism evidence="2 3">
    <name type="scientific">Photorhabdus hindustanensis</name>
    <dbReference type="NCBI Taxonomy" id="2918802"/>
    <lineage>
        <taxon>Bacteria</taxon>
        <taxon>Pseudomonadati</taxon>
        <taxon>Pseudomonadota</taxon>
        <taxon>Gammaproteobacteria</taxon>
        <taxon>Enterobacterales</taxon>
        <taxon>Morganellaceae</taxon>
        <taxon>Photorhabdus</taxon>
    </lineage>
</organism>
<dbReference type="RefSeq" id="WP_146111151.1">
    <property type="nucleotide sequence ID" value="NZ_CAWNTA010000193.1"/>
</dbReference>
<dbReference type="Proteomes" id="UP000239550">
    <property type="component" value="Unassembled WGS sequence"/>
</dbReference>
<evidence type="ECO:0000313" key="3">
    <source>
        <dbReference type="Proteomes" id="UP000239550"/>
    </source>
</evidence>
<feature type="non-terminal residue" evidence="2">
    <location>
        <position position="142"/>
    </location>
</feature>
<dbReference type="EMBL" id="PUWT01000193">
    <property type="protein sequence ID" value="PQQ22032.1"/>
    <property type="molecule type" value="Genomic_DNA"/>
</dbReference>
<reference evidence="2 3" key="1">
    <citation type="submission" date="2018-02" db="EMBL/GenBank/DDBJ databases">
        <title>Five New Genomes of Indian Photorhabdus Isolates TSA.</title>
        <authorList>
            <person name="Dubay B."/>
            <person name="Somvanshi V.S."/>
        </authorList>
    </citation>
    <scope>NUCLEOTIDE SEQUENCE [LARGE SCALE GENOMIC DNA]</scope>
    <source>
        <strain evidence="2 3">H1</strain>
    </source>
</reference>
<evidence type="ECO:0000313" key="2">
    <source>
        <dbReference type="EMBL" id="PQQ22032.1"/>
    </source>
</evidence>
<dbReference type="Pfam" id="PF13700">
    <property type="entry name" value="DUF4158"/>
    <property type="match status" value="1"/>
</dbReference>
<sequence length="142" mass="16911">MENTKRLQLLSNTEVEELYSRPEFNAHEQRLYFTLTQSEREALTQFSNTRTRIFFILQLGYFKAKQQFFNFSLEDVSNDAQFIANLYYTNAFPVSFAGRISRDYIRTQRQVILSLFGYCAWMSDLAPEIQSHISNLLRYYPK</sequence>
<protein>
    <submittedName>
        <fullName evidence="2">Transposase</fullName>
    </submittedName>
</protein>
<gene>
    <name evidence="2" type="ORF">C6H66_25270</name>
</gene>
<proteinExistence type="predicted"/>
<dbReference type="InterPro" id="IPR025296">
    <property type="entry name" value="DUF4158"/>
</dbReference>
<feature type="domain" description="DUF4158" evidence="1">
    <location>
        <begin position="9"/>
        <end position="134"/>
    </location>
</feature>
<name>A0A2S8PTH8_9GAMM</name>